<sequence>MVICYKIQTLTCSRPIFLWLQVKIKNWVNGDESASLDGLSARFGASLPTSVSKALRLPAILANPFNSCNKLSSKLSNSFVVAERGDCTYATKAEIAESSGAAGLLVINDDEGNISPLFPSKYVSLVTNSYRTIHYLSSNNLSATSQILPKWCALKMKLI</sequence>
<evidence type="ECO:0000256" key="1">
    <source>
        <dbReference type="ARBA" id="ARBA00023180"/>
    </source>
</evidence>
<dbReference type="AlphaFoldDB" id="A0A9E7JMS6"/>
<protein>
    <submittedName>
        <fullName evidence="3">Signal peptide peptidase-like</fullName>
    </submittedName>
</protein>
<dbReference type="EMBL" id="CP097504">
    <property type="protein sequence ID" value="URD86818.1"/>
    <property type="molecule type" value="Genomic_DNA"/>
</dbReference>
<dbReference type="Proteomes" id="UP001055439">
    <property type="component" value="Chromosome 2"/>
</dbReference>
<evidence type="ECO:0000313" key="4">
    <source>
        <dbReference type="Proteomes" id="UP001055439"/>
    </source>
</evidence>
<reference evidence="3" key="1">
    <citation type="submission" date="2022-05" db="EMBL/GenBank/DDBJ databases">
        <title>The Musa troglodytarum L. genome provides insights into the mechanism of non-climacteric behaviour and enrichment of carotenoids.</title>
        <authorList>
            <person name="Wang J."/>
        </authorList>
    </citation>
    <scope>NUCLEOTIDE SEQUENCE</scope>
    <source>
        <tissue evidence="3">Leaf</tissue>
    </source>
</reference>
<accession>A0A9E7JMS6</accession>
<keyword evidence="4" id="KW-1185">Reference proteome</keyword>
<proteinExistence type="predicted"/>
<organism evidence="3 4">
    <name type="scientific">Musa troglodytarum</name>
    <name type="common">fe'i banana</name>
    <dbReference type="NCBI Taxonomy" id="320322"/>
    <lineage>
        <taxon>Eukaryota</taxon>
        <taxon>Viridiplantae</taxon>
        <taxon>Streptophyta</taxon>
        <taxon>Embryophyta</taxon>
        <taxon>Tracheophyta</taxon>
        <taxon>Spermatophyta</taxon>
        <taxon>Magnoliopsida</taxon>
        <taxon>Liliopsida</taxon>
        <taxon>Zingiberales</taxon>
        <taxon>Musaceae</taxon>
        <taxon>Musa</taxon>
    </lineage>
</organism>
<evidence type="ECO:0000259" key="2">
    <source>
        <dbReference type="Pfam" id="PF02225"/>
    </source>
</evidence>
<dbReference type="Pfam" id="PF02225">
    <property type="entry name" value="PA"/>
    <property type="match status" value="1"/>
</dbReference>
<evidence type="ECO:0000313" key="3">
    <source>
        <dbReference type="EMBL" id="URD86818.1"/>
    </source>
</evidence>
<dbReference type="Gene3D" id="3.50.30.30">
    <property type="match status" value="1"/>
</dbReference>
<dbReference type="SUPFAM" id="SSF52025">
    <property type="entry name" value="PA domain"/>
    <property type="match status" value="1"/>
</dbReference>
<dbReference type="InterPro" id="IPR046450">
    <property type="entry name" value="PA_dom_sf"/>
</dbReference>
<feature type="domain" description="PA" evidence="2">
    <location>
        <begin position="67"/>
        <end position="115"/>
    </location>
</feature>
<dbReference type="OrthoDB" id="29661at2759"/>
<keyword evidence="1" id="KW-0325">Glycoprotein</keyword>
<dbReference type="InterPro" id="IPR003137">
    <property type="entry name" value="PA_domain"/>
</dbReference>
<gene>
    <name evidence="3" type="ORF">MUK42_29969</name>
</gene>
<name>A0A9E7JMS6_9LILI</name>